<proteinExistence type="predicted"/>
<dbReference type="AlphaFoldDB" id="A0AAJ1F2M9"/>
<evidence type="ECO:0000313" key="2">
    <source>
        <dbReference type="Proteomes" id="UP001297581"/>
    </source>
</evidence>
<name>A0AAJ1F2M9_9GAMM</name>
<dbReference type="Proteomes" id="UP001297581">
    <property type="component" value="Unassembled WGS sequence"/>
</dbReference>
<dbReference type="RefSeq" id="WP_240592660.1">
    <property type="nucleotide sequence ID" value="NZ_JAKUDL010000014.1"/>
</dbReference>
<gene>
    <name evidence="1" type="ORF">MJ923_20575</name>
</gene>
<dbReference type="EMBL" id="JAKUDL010000014">
    <property type="protein sequence ID" value="MCH4296703.1"/>
    <property type="molecule type" value="Genomic_DNA"/>
</dbReference>
<keyword evidence="2" id="KW-1185">Reference proteome</keyword>
<protein>
    <submittedName>
        <fullName evidence="1">Uncharacterized protein</fullName>
    </submittedName>
</protein>
<comment type="caution">
    <text evidence="1">The sequence shown here is derived from an EMBL/GenBank/DDBJ whole genome shotgun (WGS) entry which is preliminary data.</text>
</comment>
<reference evidence="1 2" key="1">
    <citation type="submission" date="2022-02" db="EMBL/GenBank/DDBJ databases">
        <title>The genome sequence of Shewanella sp. 3B26.</title>
        <authorList>
            <person name="Du J."/>
        </authorList>
    </citation>
    <scope>NUCLEOTIDE SEQUENCE [LARGE SCALE GENOMIC DNA]</scope>
    <source>
        <strain evidence="1 2">3B26</strain>
    </source>
</reference>
<accession>A0AAJ1F2M9</accession>
<organism evidence="1 2">
    <name type="scientific">Shewanella zhuhaiensis</name>
    <dbReference type="NCBI Taxonomy" id="2919576"/>
    <lineage>
        <taxon>Bacteria</taxon>
        <taxon>Pseudomonadati</taxon>
        <taxon>Pseudomonadota</taxon>
        <taxon>Gammaproteobacteria</taxon>
        <taxon>Alteromonadales</taxon>
        <taxon>Shewanellaceae</taxon>
        <taxon>Shewanella</taxon>
    </lineage>
</organism>
<evidence type="ECO:0000313" key="1">
    <source>
        <dbReference type="EMBL" id="MCH4296703.1"/>
    </source>
</evidence>
<sequence length="232" mass="26723">MDFVDSCARLSFFTRSKKLQNEKISECDHFISSIKGYKAQAIEFGSEEMANEFFHMQCVVNGLRSVLLMWVTLKDEDFQKSWSHLIDAQEYTSVALKTKEYEGIINFQSQLLSIEEAVFPGWALFNSPGFIETVGRCSICGSNFAVCDHVESEIYFGSLCQRVDREVLELNHSAVVEHPRDKRCIVTEISDDEDYMVNYFTWERTGERKEKQEGTIGHMKSVLFTIPSLDFN</sequence>